<dbReference type="InterPro" id="IPR053832">
    <property type="entry name" value="DUF6924"/>
</dbReference>
<dbReference type="EMBL" id="SNYN01000002">
    <property type="protein sequence ID" value="TDQ54246.1"/>
    <property type="molecule type" value="Genomic_DNA"/>
</dbReference>
<comment type="caution">
    <text evidence="2">The sequence shown here is derived from an EMBL/GenBank/DDBJ whole genome shotgun (WGS) entry which is preliminary data.</text>
</comment>
<protein>
    <recommendedName>
        <fullName evidence="1">DUF6924 domain-containing protein</fullName>
    </recommendedName>
</protein>
<proteinExistence type="predicted"/>
<reference evidence="2 3" key="1">
    <citation type="submission" date="2019-03" db="EMBL/GenBank/DDBJ databases">
        <title>Genomic Encyclopedia of Type Strains, Phase IV (KMG-IV): sequencing the most valuable type-strain genomes for metagenomic binning, comparative biology and taxonomic classification.</title>
        <authorList>
            <person name="Goeker M."/>
        </authorList>
    </citation>
    <scope>NUCLEOTIDE SEQUENCE [LARGE SCALE GENOMIC DNA]</scope>
    <source>
        <strain evidence="2 3">DSM 46770</strain>
    </source>
</reference>
<evidence type="ECO:0000313" key="3">
    <source>
        <dbReference type="Proteomes" id="UP000295281"/>
    </source>
</evidence>
<evidence type="ECO:0000313" key="2">
    <source>
        <dbReference type="EMBL" id="TDQ54246.1"/>
    </source>
</evidence>
<dbReference type="OrthoDB" id="7854965at2"/>
<sequence>MQPLPETEDPLVVRTDFSDDAAWRAVVEAVREPTGGDGFTAYVDLLDDPAYQGLSKDRLMELVSEDSDHTFLMVVDDVAISHPEHPLLVVDLYDEPGLAFRAVPRSIAAIANNLSIANMDFDDFFVGEGHIQRGFG</sequence>
<keyword evidence="3" id="KW-1185">Reference proteome</keyword>
<dbReference type="RefSeq" id="WP_133740252.1">
    <property type="nucleotide sequence ID" value="NZ_SNYN01000002.1"/>
</dbReference>
<dbReference type="Proteomes" id="UP000295281">
    <property type="component" value="Unassembled WGS sequence"/>
</dbReference>
<accession>A0A4R6VBY9</accession>
<evidence type="ECO:0000259" key="1">
    <source>
        <dbReference type="Pfam" id="PF21962"/>
    </source>
</evidence>
<gene>
    <name evidence="2" type="ORF">EV190_10279</name>
</gene>
<dbReference type="AlphaFoldDB" id="A0A4R6VBY9"/>
<feature type="domain" description="DUF6924" evidence="1">
    <location>
        <begin position="10"/>
        <end position="126"/>
    </location>
</feature>
<dbReference type="Pfam" id="PF21962">
    <property type="entry name" value="DUF6924"/>
    <property type="match status" value="1"/>
</dbReference>
<organism evidence="2 3">
    <name type="scientific">Actinorugispora endophytica</name>
    <dbReference type="NCBI Taxonomy" id="1605990"/>
    <lineage>
        <taxon>Bacteria</taxon>
        <taxon>Bacillati</taxon>
        <taxon>Actinomycetota</taxon>
        <taxon>Actinomycetes</taxon>
        <taxon>Streptosporangiales</taxon>
        <taxon>Nocardiopsidaceae</taxon>
        <taxon>Actinorugispora</taxon>
    </lineage>
</organism>
<name>A0A4R6VBY9_9ACTN</name>